<comment type="caution">
    <text evidence="3">The sequence shown here is derived from an EMBL/GenBank/DDBJ whole genome shotgun (WGS) entry which is preliminary data.</text>
</comment>
<keyword evidence="2" id="KW-0812">Transmembrane</keyword>
<keyword evidence="2" id="KW-0472">Membrane</keyword>
<gene>
    <name evidence="3" type="ORF">GCM10023220_67420</name>
</gene>
<feature type="region of interest" description="Disordered" evidence="1">
    <location>
        <begin position="34"/>
        <end position="61"/>
    </location>
</feature>
<evidence type="ECO:0000256" key="1">
    <source>
        <dbReference type="SAM" id="MobiDB-lite"/>
    </source>
</evidence>
<proteinExistence type="predicted"/>
<accession>A0ABP9D0D0</accession>
<keyword evidence="4" id="KW-1185">Reference proteome</keyword>
<name>A0ABP9D0D0_9ACTN</name>
<evidence type="ECO:0000256" key="2">
    <source>
        <dbReference type="SAM" id="Phobius"/>
    </source>
</evidence>
<dbReference type="EMBL" id="BAABIG010000089">
    <property type="protein sequence ID" value="GAA4824148.1"/>
    <property type="molecule type" value="Genomic_DNA"/>
</dbReference>
<sequence length="157" mass="16491">MPEPKPTAPAAAGHTSPLADAVLEAAVRDIERQTNYRDDTPTPAFGSALPVPQPGRPPMSQKAVDFSTMALSASAATIPPGAIAVGLMLASGYADPIVVGMVCAAPAFVAVPIIAIGRMLRGARPESEVHQHFHGPVTHQTTHTETRSVWARTDNRR</sequence>
<organism evidence="3 4">
    <name type="scientific">Streptomyces ziwulingensis</name>
    <dbReference type="NCBI Taxonomy" id="1045501"/>
    <lineage>
        <taxon>Bacteria</taxon>
        <taxon>Bacillati</taxon>
        <taxon>Actinomycetota</taxon>
        <taxon>Actinomycetes</taxon>
        <taxon>Kitasatosporales</taxon>
        <taxon>Streptomycetaceae</taxon>
        <taxon>Streptomyces</taxon>
    </lineage>
</organism>
<dbReference type="RefSeq" id="WP_345624491.1">
    <property type="nucleotide sequence ID" value="NZ_BAABIG010000089.1"/>
</dbReference>
<evidence type="ECO:0000313" key="4">
    <source>
        <dbReference type="Proteomes" id="UP001501265"/>
    </source>
</evidence>
<evidence type="ECO:0000313" key="3">
    <source>
        <dbReference type="EMBL" id="GAA4824148.1"/>
    </source>
</evidence>
<feature type="region of interest" description="Disordered" evidence="1">
    <location>
        <begin position="136"/>
        <end position="157"/>
    </location>
</feature>
<protein>
    <submittedName>
        <fullName evidence="3">Uncharacterized protein</fullName>
    </submittedName>
</protein>
<dbReference type="Proteomes" id="UP001501265">
    <property type="component" value="Unassembled WGS sequence"/>
</dbReference>
<feature type="transmembrane region" description="Helical" evidence="2">
    <location>
        <begin position="97"/>
        <end position="117"/>
    </location>
</feature>
<keyword evidence="2" id="KW-1133">Transmembrane helix</keyword>
<reference evidence="4" key="1">
    <citation type="journal article" date="2019" name="Int. J. Syst. Evol. Microbiol.">
        <title>The Global Catalogue of Microorganisms (GCM) 10K type strain sequencing project: providing services to taxonomists for standard genome sequencing and annotation.</title>
        <authorList>
            <consortium name="The Broad Institute Genomics Platform"/>
            <consortium name="The Broad Institute Genome Sequencing Center for Infectious Disease"/>
            <person name="Wu L."/>
            <person name="Ma J."/>
        </authorList>
    </citation>
    <scope>NUCLEOTIDE SEQUENCE [LARGE SCALE GENOMIC DNA]</scope>
    <source>
        <strain evidence="4">JCM 18081</strain>
    </source>
</reference>
<feature type="transmembrane region" description="Helical" evidence="2">
    <location>
        <begin position="66"/>
        <end position="91"/>
    </location>
</feature>